<proteinExistence type="inferred from homology"/>
<organism evidence="9 10">
    <name type="scientific">Amanita thiersii Skay4041</name>
    <dbReference type="NCBI Taxonomy" id="703135"/>
    <lineage>
        <taxon>Eukaryota</taxon>
        <taxon>Fungi</taxon>
        <taxon>Dikarya</taxon>
        <taxon>Basidiomycota</taxon>
        <taxon>Agaricomycotina</taxon>
        <taxon>Agaricomycetes</taxon>
        <taxon>Agaricomycetidae</taxon>
        <taxon>Agaricales</taxon>
        <taxon>Pluteineae</taxon>
        <taxon>Amanitaceae</taxon>
        <taxon>Amanita</taxon>
    </lineage>
</organism>
<comment type="cofactor">
    <cofactor evidence="7">
        <name>Zn(2+)</name>
        <dbReference type="ChEBI" id="CHEBI:29105"/>
    </cofactor>
    <text evidence="7">Binds 1 zinc ion per subunit.</text>
</comment>
<feature type="binding site" evidence="7">
    <location>
        <position position="45"/>
    </location>
    <ligand>
        <name>Zn(2+)</name>
        <dbReference type="ChEBI" id="CHEBI:29105"/>
    </ligand>
</feature>
<dbReference type="GO" id="GO:0004089">
    <property type="term" value="F:carbonate dehydratase activity"/>
    <property type="evidence" value="ECO:0007669"/>
    <property type="project" value="UniProtKB-UniRule"/>
</dbReference>
<keyword evidence="4 7" id="KW-0862">Zinc</keyword>
<dbReference type="GO" id="GO:0034599">
    <property type="term" value="P:cellular response to oxidative stress"/>
    <property type="evidence" value="ECO:0007669"/>
    <property type="project" value="TreeGrafter"/>
</dbReference>
<comment type="similarity">
    <text evidence="1 8">Belongs to the beta-class carbonic anhydrase family.</text>
</comment>
<keyword evidence="10" id="KW-1185">Reference proteome</keyword>
<keyword evidence="3 7" id="KW-0479">Metal-binding</keyword>
<evidence type="ECO:0000256" key="8">
    <source>
        <dbReference type="RuleBase" id="RU003956"/>
    </source>
</evidence>
<dbReference type="Pfam" id="PF00484">
    <property type="entry name" value="Pro_CA"/>
    <property type="match status" value="1"/>
</dbReference>
<evidence type="ECO:0000313" key="9">
    <source>
        <dbReference type="EMBL" id="PFH54226.1"/>
    </source>
</evidence>
<dbReference type="EMBL" id="KZ301970">
    <property type="protein sequence ID" value="PFH54226.1"/>
    <property type="molecule type" value="Genomic_DNA"/>
</dbReference>
<feature type="binding site" evidence="7">
    <location>
        <position position="47"/>
    </location>
    <ligand>
        <name>Zn(2+)</name>
        <dbReference type="ChEBI" id="CHEBI:29105"/>
    </ligand>
</feature>
<dbReference type="PANTHER" id="PTHR11002:SF76">
    <property type="entry name" value="CARBONIC ANHYDRASE"/>
    <property type="match status" value="1"/>
</dbReference>
<dbReference type="SUPFAM" id="SSF53056">
    <property type="entry name" value="beta-carbonic anhydrase, cab"/>
    <property type="match status" value="1"/>
</dbReference>
<sequence length="211" mass="22999">MAELPPLQRMLNSNVDWAKAVKAADPDFFNRTAKGQKPNSLWIGCSDSRVLDAVMTNSTVGEMFVHRNIANQVRPDDQSTLSSIDYAIDYLGVTDVIVVGHTNCGGVSASLKAVQNGTLPLPELPPSAPLNQWLAPLTKYISTLALSNQSHPLNYAVEANVKRQVEKLCETGSVKRALNGGKSLMGKTVRVHGWIYELETGLLRDLKVTKT</sequence>
<evidence type="ECO:0000256" key="3">
    <source>
        <dbReference type="ARBA" id="ARBA00022723"/>
    </source>
</evidence>
<dbReference type="EC" id="4.2.1.1" evidence="2 8"/>
<evidence type="ECO:0000313" key="10">
    <source>
        <dbReference type="Proteomes" id="UP000242287"/>
    </source>
</evidence>
<evidence type="ECO:0000256" key="1">
    <source>
        <dbReference type="ARBA" id="ARBA00006217"/>
    </source>
</evidence>
<gene>
    <name evidence="9" type="ORF">AMATHDRAFT_505</name>
</gene>
<accession>A0A2A9P0V2</accession>
<comment type="catalytic activity">
    <reaction evidence="6 8">
        <text>hydrogencarbonate + H(+) = CO2 + H2O</text>
        <dbReference type="Rhea" id="RHEA:10748"/>
        <dbReference type="ChEBI" id="CHEBI:15377"/>
        <dbReference type="ChEBI" id="CHEBI:15378"/>
        <dbReference type="ChEBI" id="CHEBI:16526"/>
        <dbReference type="ChEBI" id="CHEBI:17544"/>
        <dbReference type="EC" id="4.2.1.1"/>
    </reaction>
</comment>
<reference evidence="9 10" key="1">
    <citation type="submission" date="2014-02" db="EMBL/GenBank/DDBJ databases">
        <title>Transposable element dynamics among asymbiotic and ectomycorrhizal Amanita fungi.</title>
        <authorList>
            <consortium name="DOE Joint Genome Institute"/>
            <person name="Hess J."/>
            <person name="Skrede I."/>
            <person name="Wolfe B."/>
            <person name="LaButti K."/>
            <person name="Ohm R.A."/>
            <person name="Grigoriev I.V."/>
            <person name="Pringle A."/>
        </authorList>
    </citation>
    <scope>NUCLEOTIDE SEQUENCE [LARGE SCALE GENOMIC DNA]</scope>
    <source>
        <strain evidence="9 10">SKay4041</strain>
    </source>
</reference>
<dbReference type="GO" id="GO:0008270">
    <property type="term" value="F:zinc ion binding"/>
    <property type="evidence" value="ECO:0007669"/>
    <property type="project" value="UniProtKB-UniRule"/>
</dbReference>
<dbReference type="SMART" id="SM00947">
    <property type="entry name" value="Pro_CA"/>
    <property type="match status" value="1"/>
</dbReference>
<dbReference type="CDD" id="cd00883">
    <property type="entry name" value="beta_CA_cladeA"/>
    <property type="match status" value="1"/>
</dbReference>
<feature type="binding site" evidence="7">
    <location>
        <position position="104"/>
    </location>
    <ligand>
        <name>Zn(2+)</name>
        <dbReference type="ChEBI" id="CHEBI:29105"/>
    </ligand>
</feature>
<dbReference type="GO" id="GO:0071244">
    <property type="term" value="P:cellular response to carbon dioxide"/>
    <property type="evidence" value="ECO:0007669"/>
    <property type="project" value="TreeGrafter"/>
</dbReference>
<evidence type="ECO:0000256" key="5">
    <source>
        <dbReference type="ARBA" id="ARBA00023239"/>
    </source>
</evidence>
<dbReference type="AlphaFoldDB" id="A0A2A9P0V2"/>
<dbReference type="InterPro" id="IPR036874">
    <property type="entry name" value="Carbonic_anhydrase_sf"/>
</dbReference>
<feature type="binding site" evidence="7">
    <location>
        <position position="101"/>
    </location>
    <ligand>
        <name>Zn(2+)</name>
        <dbReference type="ChEBI" id="CHEBI:29105"/>
    </ligand>
</feature>
<keyword evidence="5 8" id="KW-0456">Lyase</keyword>
<dbReference type="InterPro" id="IPR001765">
    <property type="entry name" value="Carbonic_anhydrase"/>
</dbReference>
<comment type="function">
    <text evidence="8">Reversible hydration of carbon dioxide.</text>
</comment>
<evidence type="ECO:0000256" key="2">
    <source>
        <dbReference type="ARBA" id="ARBA00012925"/>
    </source>
</evidence>
<dbReference type="OrthoDB" id="10248475at2759"/>
<evidence type="ECO:0000256" key="6">
    <source>
        <dbReference type="ARBA" id="ARBA00048348"/>
    </source>
</evidence>
<protein>
    <recommendedName>
        <fullName evidence="2 8">Carbonic anhydrase</fullName>
        <ecNumber evidence="2 8">4.2.1.1</ecNumber>
    </recommendedName>
    <alternativeName>
        <fullName evidence="8">Carbonate dehydratase</fullName>
    </alternativeName>
</protein>
<dbReference type="Gene3D" id="3.40.1050.10">
    <property type="entry name" value="Carbonic anhydrase"/>
    <property type="match status" value="1"/>
</dbReference>
<evidence type="ECO:0000256" key="7">
    <source>
        <dbReference type="PIRSR" id="PIRSR601765-1"/>
    </source>
</evidence>
<dbReference type="Proteomes" id="UP000242287">
    <property type="component" value="Unassembled WGS sequence"/>
</dbReference>
<dbReference type="STRING" id="703135.A0A2A9P0V2"/>
<dbReference type="PANTHER" id="PTHR11002">
    <property type="entry name" value="CARBONIC ANHYDRASE"/>
    <property type="match status" value="1"/>
</dbReference>
<name>A0A2A9P0V2_9AGAR</name>
<evidence type="ECO:0000256" key="4">
    <source>
        <dbReference type="ARBA" id="ARBA00022833"/>
    </source>
</evidence>